<dbReference type="STRING" id="582899.Hden_1425"/>
<evidence type="ECO:0000256" key="4">
    <source>
        <dbReference type="ARBA" id="ARBA00022764"/>
    </source>
</evidence>
<evidence type="ECO:0000313" key="8">
    <source>
        <dbReference type="Proteomes" id="UP000002033"/>
    </source>
</evidence>
<evidence type="ECO:0000256" key="6">
    <source>
        <dbReference type="SAM" id="SignalP"/>
    </source>
</evidence>
<organism evidence="7 8">
    <name type="scientific">Hyphomicrobium denitrificans (strain ATCC 51888 / DSM 1869 / NCIMB 11706 / TK 0415)</name>
    <dbReference type="NCBI Taxonomy" id="582899"/>
    <lineage>
        <taxon>Bacteria</taxon>
        <taxon>Pseudomonadati</taxon>
        <taxon>Pseudomonadota</taxon>
        <taxon>Alphaproteobacteria</taxon>
        <taxon>Hyphomicrobiales</taxon>
        <taxon>Hyphomicrobiaceae</taxon>
        <taxon>Hyphomicrobium</taxon>
    </lineage>
</organism>
<dbReference type="GO" id="GO:0019808">
    <property type="term" value="F:polyamine binding"/>
    <property type="evidence" value="ECO:0007669"/>
    <property type="project" value="InterPro"/>
</dbReference>
<dbReference type="GO" id="GO:0015846">
    <property type="term" value="P:polyamine transport"/>
    <property type="evidence" value="ECO:0007669"/>
    <property type="project" value="InterPro"/>
</dbReference>
<name>D8JXA1_HYPDA</name>
<dbReference type="PANTHER" id="PTHR30222">
    <property type="entry name" value="SPERMIDINE/PUTRESCINE-BINDING PERIPLASMIC PROTEIN"/>
    <property type="match status" value="1"/>
</dbReference>
<dbReference type="PRINTS" id="PR00909">
    <property type="entry name" value="SPERMDNBNDNG"/>
</dbReference>
<keyword evidence="4 5" id="KW-0574">Periplasm</keyword>
<dbReference type="EMBL" id="CP002083">
    <property type="protein sequence ID" value="ADJ23237.1"/>
    <property type="molecule type" value="Genomic_DNA"/>
</dbReference>
<sequence precursor="true">MLTFGKAARRAACVALSFAALFAGAATQAADKEVRIFNWSDYIDPQILTDFTKETGIKVVYDVYDSNEVLETKLLAGGSGYDVVVPTGPFLSRQITAGVFQKLDKSKLPNLSNMWPEIMKQLAIYDPGNDYAINYMWGTTGIGYNIGKVKERMADAPVDSWDLIFKPEILAKFKDCGVMMLDAPDDILPAALNYLGLDPNSSKPEDIEKAGALMEKVRPFVQKFHSSEYINALANGDICIAVGYSGDILQARTRAQEAKNGQEIGYSLPKQGAQMWFDEMAIPADAKHPEEAHVFLNYMMRPEVIAKASNYVSYANGNLASQKLIDETITSDKSIYPDPDGMKRLFVKTAYDPKTQRVVTRTWTKVVTGQ</sequence>
<dbReference type="Proteomes" id="UP000002033">
    <property type="component" value="Chromosome"/>
</dbReference>
<dbReference type="GO" id="GO:0042597">
    <property type="term" value="C:periplasmic space"/>
    <property type="evidence" value="ECO:0007669"/>
    <property type="project" value="UniProtKB-SubCell"/>
</dbReference>
<evidence type="ECO:0000256" key="1">
    <source>
        <dbReference type="ARBA" id="ARBA00004418"/>
    </source>
</evidence>
<comment type="function">
    <text evidence="5">Required for the activity of the bacterial periplasmic transport system of putrescine.</text>
</comment>
<dbReference type="eggNOG" id="COG0687">
    <property type="taxonomic scope" value="Bacteria"/>
</dbReference>
<feature type="signal peptide" evidence="6">
    <location>
        <begin position="1"/>
        <end position="25"/>
    </location>
</feature>
<keyword evidence="2 5" id="KW-0813">Transport</keyword>
<evidence type="ECO:0000256" key="3">
    <source>
        <dbReference type="ARBA" id="ARBA00022729"/>
    </source>
</evidence>
<dbReference type="InterPro" id="IPR001188">
    <property type="entry name" value="Sperm_putr-bd"/>
</dbReference>
<comment type="similarity">
    <text evidence="5">Belongs to the bacterial solute-binding protein PotD/PotF family.</text>
</comment>
<dbReference type="PIRSF" id="PIRSF019574">
    <property type="entry name" value="Periplasmic_polyamine_BP"/>
    <property type="match status" value="1"/>
</dbReference>
<feature type="chain" id="PRO_5003116472" description="Putrescine-binding periplasmic protein" evidence="6">
    <location>
        <begin position="26"/>
        <end position="370"/>
    </location>
</feature>
<dbReference type="CDD" id="cd13659">
    <property type="entry name" value="PBP2_PotF"/>
    <property type="match status" value="1"/>
</dbReference>
<dbReference type="KEGG" id="hdn:Hden_1425"/>
<dbReference type="AlphaFoldDB" id="D8JXA1"/>
<keyword evidence="8" id="KW-1185">Reference proteome</keyword>
<dbReference type="Pfam" id="PF13416">
    <property type="entry name" value="SBP_bac_8"/>
    <property type="match status" value="1"/>
</dbReference>
<evidence type="ECO:0000256" key="2">
    <source>
        <dbReference type="ARBA" id="ARBA00022448"/>
    </source>
</evidence>
<dbReference type="RefSeq" id="WP_013215452.1">
    <property type="nucleotide sequence ID" value="NC_014313.1"/>
</dbReference>
<dbReference type="Gene3D" id="3.40.190.10">
    <property type="entry name" value="Periplasmic binding protein-like II"/>
    <property type="match status" value="2"/>
</dbReference>
<gene>
    <name evidence="7" type="ordered locus">Hden_1425</name>
</gene>
<proteinExistence type="inferred from homology"/>
<keyword evidence="3 6" id="KW-0732">Signal</keyword>
<evidence type="ECO:0000313" key="7">
    <source>
        <dbReference type="EMBL" id="ADJ23237.1"/>
    </source>
</evidence>
<dbReference type="SUPFAM" id="SSF53850">
    <property type="entry name" value="Periplasmic binding protein-like II"/>
    <property type="match status" value="1"/>
</dbReference>
<dbReference type="HOGENOM" id="CLU_026974_1_4_5"/>
<dbReference type="PANTHER" id="PTHR30222:SF12">
    <property type="entry name" value="NORSPERMIDINE SENSOR"/>
    <property type="match status" value="1"/>
</dbReference>
<comment type="subcellular location">
    <subcellularLocation>
        <location evidence="1 5">Periplasm</location>
    </subcellularLocation>
</comment>
<accession>D8JXA1</accession>
<protein>
    <recommendedName>
        <fullName evidence="5">Putrescine-binding periplasmic protein</fullName>
    </recommendedName>
</protein>
<evidence type="ECO:0000256" key="5">
    <source>
        <dbReference type="PIRNR" id="PIRNR019574"/>
    </source>
</evidence>
<dbReference type="OrthoDB" id="9769319at2"/>
<reference evidence="8" key="1">
    <citation type="journal article" date="2011" name="J. Bacteriol.">
        <title>Genome sequences of eight morphologically diverse alphaproteobacteria.</title>
        <authorList>
            <consortium name="US DOE Joint Genome Institute"/>
            <person name="Brown P.J."/>
            <person name="Kysela D.T."/>
            <person name="Buechlein A."/>
            <person name="Hemmerich C."/>
            <person name="Brun Y.V."/>
        </authorList>
    </citation>
    <scope>NUCLEOTIDE SEQUENCE [LARGE SCALE GENOMIC DNA]</scope>
    <source>
        <strain evidence="8">ATCC 51888 / DSM 1869 / NCIB 11706 / TK 0415</strain>
    </source>
</reference>
<dbReference type="InterPro" id="IPR006059">
    <property type="entry name" value="SBP"/>
</dbReference>